<dbReference type="Proteomes" id="UP001194468">
    <property type="component" value="Unassembled WGS sequence"/>
</dbReference>
<feature type="domain" description="Zn(2)-C6 fungal-type" evidence="5">
    <location>
        <begin position="26"/>
        <end position="55"/>
    </location>
</feature>
<gene>
    <name evidence="6" type="ORF">L210DRAFT_914535</name>
</gene>
<keyword evidence="2" id="KW-0479">Metal-binding</keyword>
<dbReference type="SUPFAM" id="SSF57701">
    <property type="entry name" value="Zn2/Cys6 DNA-binding domain"/>
    <property type="match status" value="1"/>
</dbReference>
<dbReference type="SMART" id="SM00066">
    <property type="entry name" value="GAL4"/>
    <property type="match status" value="1"/>
</dbReference>
<keyword evidence="7" id="KW-1185">Reference proteome</keyword>
<feature type="compositionally biased region" description="Basic and acidic residues" evidence="4">
    <location>
        <begin position="93"/>
        <end position="103"/>
    </location>
</feature>
<sequence>MRRTSSPDANAPVQKERKKPGRVPTSCAECRRLKLRCDRKVPCENCFKRGCGSICPAGSLTTGKGNRLVLTNTAELHNQIETMSARIRELEETLAKQSDDSHRLPSGNSSHTYQSSVEKTSSDPTCVGASSASEPEADSFIDAFGTLTIGTHGETSFMSSTARSEFLVGYPLWKAPTWATLAQNSRLPARVINASTLEHDVTPADNELRELVMGYRPPLAEAIRLCEIYLEWQKTLWTPLSRHELLDEITTSVYRADSYESIPGPHALSLLFSIFALASLFDLSRPAYSIEAYEYYILSRVALEFSSPCTTTTLQTVLALANNIQWLDLSNIQVDPSWTYTLAGLGVKLAYRMGLHLHSARFRLERSIAQKRSTVFWQMFLMDTMLSFYTGRPPNVSLDWIDAPYPDDEFPLENDKGEFEMSWRSWSWRFSKLLHEVLVRAFGAKLPTYSTILELDRKIRDFPIPSHLQLQCINDTRAGPQIVLQQLLVLTMKESVLLNIHRRYFSQALQDSPTDPLKYRYGPSVMAMYRSAWRLIVSHTSAVNRIPEIAARLPILWSQALSAAIVMCMIVTRAPSSNMAASSLHEIDVVYEVFKKAAPTTKNACNLLEHITKVWHKSHENVYHPRSECIISRAELDRVGGGSTSLISKTSNAPSPSSCPSAASSPDCPTSYSNPTDVTKPPCVSNSLSDLSLSSIHPRIMQDMQSFDGFQASFTATSGTDYAPEQFSQSMIDTQCSQFVEVEASKAQEALNTFYPAQPPPFYPLQGVHSTEGMALDSAWQSFMEQLGF</sequence>
<dbReference type="InterPro" id="IPR036864">
    <property type="entry name" value="Zn2-C6_fun-type_DNA-bd_sf"/>
</dbReference>
<dbReference type="GO" id="GO:0000981">
    <property type="term" value="F:DNA-binding transcription factor activity, RNA polymerase II-specific"/>
    <property type="evidence" value="ECO:0007669"/>
    <property type="project" value="InterPro"/>
</dbReference>
<reference evidence="6" key="2">
    <citation type="journal article" date="2020" name="Nat. Commun.">
        <title>Large-scale genome sequencing of mycorrhizal fungi provides insights into the early evolution of symbiotic traits.</title>
        <authorList>
            <person name="Miyauchi S."/>
            <person name="Kiss E."/>
            <person name="Kuo A."/>
            <person name="Drula E."/>
            <person name="Kohler A."/>
            <person name="Sanchez-Garcia M."/>
            <person name="Morin E."/>
            <person name="Andreopoulos B."/>
            <person name="Barry K.W."/>
            <person name="Bonito G."/>
            <person name="Buee M."/>
            <person name="Carver A."/>
            <person name="Chen C."/>
            <person name="Cichocki N."/>
            <person name="Clum A."/>
            <person name="Culley D."/>
            <person name="Crous P.W."/>
            <person name="Fauchery L."/>
            <person name="Girlanda M."/>
            <person name="Hayes R.D."/>
            <person name="Keri Z."/>
            <person name="LaButti K."/>
            <person name="Lipzen A."/>
            <person name="Lombard V."/>
            <person name="Magnuson J."/>
            <person name="Maillard F."/>
            <person name="Murat C."/>
            <person name="Nolan M."/>
            <person name="Ohm R.A."/>
            <person name="Pangilinan J."/>
            <person name="Pereira M.F."/>
            <person name="Perotto S."/>
            <person name="Peter M."/>
            <person name="Pfister S."/>
            <person name="Riley R."/>
            <person name="Sitrit Y."/>
            <person name="Stielow J.B."/>
            <person name="Szollosi G."/>
            <person name="Zifcakova L."/>
            <person name="Stursova M."/>
            <person name="Spatafora J.W."/>
            <person name="Tedersoo L."/>
            <person name="Vaario L.M."/>
            <person name="Yamada A."/>
            <person name="Yan M."/>
            <person name="Wang P."/>
            <person name="Xu J."/>
            <person name="Bruns T."/>
            <person name="Baldrian P."/>
            <person name="Vilgalys R."/>
            <person name="Dunand C."/>
            <person name="Henrissat B."/>
            <person name="Grigoriev I.V."/>
            <person name="Hibbett D."/>
            <person name="Nagy L.G."/>
            <person name="Martin F.M."/>
        </authorList>
    </citation>
    <scope>NUCLEOTIDE SEQUENCE</scope>
    <source>
        <strain evidence="6">BED1</strain>
    </source>
</reference>
<dbReference type="PROSITE" id="PS50048">
    <property type="entry name" value="ZN2_CY6_FUNGAL_2"/>
    <property type="match status" value="1"/>
</dbReference>
<dbReference type="InterPro" id="IPR050613">
    <property type="entry name" value="Sec_Metabolite_Reg"/>
</dbReference>
<dbReference type="EMBL" id="WHUW01000024">
    <property type="protein sequence ID" value="KAF8435754.1"/>
    <property type="molecule type" value="Genomic_DNA"/>
</dbReference>
<evidence type="ECO:0000313" key="6">
    <source>
        <dbReference type="EMBL" id="KAF8435754.1"/>
    </source>
</evidence>
<dbReference type="PANTHER" id="PTHR31001">
    <property type="entry name" value="UNCHARACTERIZED TRANSCRIPTIONAL REGULATORY PROTEIN"/>
    <property type="match status" value="1"/>
</dbReference>
<evidence type="ECO:0000256" key="2">
    <source>
        <dbReference type="ARBA" id="ARBA00022723"/>
    </source>
</evidence>
<dbReference type="PROSITE" id="PS00463">
    <property type="entry name" value="ZN2_CY6_FUNGAL_1"/>
    <property type="match status" value="1"/>
</dbReference>
<feature type="compositionally biased region" description="Polar residues" evidence="4">
    <location>
        <begin position="106"/>
        <end position="133"/>
    </location>
</feature>
<feature type="region of interest" description="Disordered" evidence="4">
    <location>
        <begin position="642"/>
        <end position="676"/>
    </location>
</feature>
<feature type="region of interest" description="Disordered" evidence="4">
    <location>
        <begin position="93"/>
        <end position="134"/>
    </location>
</feature>
<evidence type="ECO:0000256" key="3">
    <source>
        <dbReference type="ARBA" id="ARBA00023242"/>
    </source>
</evidence>
<feature type="compositionally biased region" description="Low complexity" evidence="4">
    <location>
        <begin position="650"/>
        <end position="671"/>
    </location>
</feature>
<evidence type="ECO:0000256" key="1">
    <source>
        <dbReference type="ARBA" id="ARBA00004123"/>
    </source>
</evidence>
<dbReference type="Gene3D" id="4.10.240.10">
    <property type="entry name" value="Zn(2)-C6 fungal-type DNA-binding domain"/>
    <property type="match status" value="1"/>
</dbReference>
<organism evidence="6 7">
    <name type="scientific">Boletus edulis BED1</name>
    <dbReference type="NCBI Taxonomy" id="1328754"/>
    <lineage>
        <taxon>Eukaryota</taxon>
        <taxon>Fungi</taxon>
        <taxon>Dikarya</taxon>
        <taxon>Basidiomycota</taxon>
        <taxon>Agaricomycotina</taxon>
        <taxon>Agaricomycetes</taxon>
        <taxon>Agaricomycetidae</taxon>
        <taxon>Boletales</taxon>
        <taxon>Boletineae</taxon>
        <taxon>Boletaceae</taxon>
        <taxon>Boletoideae</taxon>
        <taxon>Boletus</taxon>
    </lineage>
</organism>
<dbReference type="Pfam" id="PF04082">
    <property type="entry name" value="Fungal_trans"/>
    <property type="match status" value="1"/>
</dbReference>
<dbReference type="InterPro" id="IPR001138">
    <property type="entry name" value="Zn2Cys6_DnaBD"/>
</dbReference>
<dbReference type="PANTHER" id="PTHR31001:SF56">
    <property type="entry name" value="ZN(2)-C6 FUNGAL-TYPE DOMAIN-CONTAINING PROTEIN"/>
    <property type="match status" value="1"/>
</dbReference>
<dbReference type="GO" id="GO:0003677">
    <property type="term" value="F:DNA binding"/>
    <property type="evidence" value="ECO:0007669"/>
    <property type="project" value="InterPro"/>
</dbReference>
<dbReference type="AlphaFoldDB" id="A0AAD4BNZ3"/>
<dbReference type="GO" id="GO:0008270">
    <property type="term" value="F:zinc ion binding"/>
    <property type="evidence" value="ECO:0007669"/>
    <property type="project" value="InterPro"/>
</dbReference>
<proteinExistence type="predicted"/>
<dbReference type="GO" id="GO:0005634">
    <property type="term" value="C:nucleus"/>
    <property type="evidence" value="ECO:0007669"/>
    <property type="project" value="UniProtKB-SubCell"/>
</dbReference>
<dbReference type="GO" id="GO:0006351">
    <property type="term" value="P:DNA-templated transcription"/>
    <property type="evidence" value="ECO:0007669"/>
    <property type="project" value="InterPro"/>
</dbReference>
<comment type="subcellular location">
    <subcellularLocation>
        <location evidence="1">Nucleus</location>
    </subcellularLocation>
</comment>
<comment type="caution">
    <text evidence="6">The sequence shown here is derived from an EMBL/GenBank/DDBJ whole genome shotgun (WGS) entry which is preliminary data.</text>
</comment>
<accession>A0AAD4BNZ3</accession>
<dbReference type="SMART" id="SM00906">
    <property type="entry name" value="Fungal_trans"/>
    <property type="match status" value="1"/>
</dbReference>
<reference evidence="6" key="1">
    <citation type="submission" date="2019-10" db="EMBL/GenBank/DDBJ databases">
        <authorList>
            <consortium name="DOE Joint Genome Institute"/>
            <person name="Kuo A."/>
            <person name="Miyauchi S."/>
            <person name="Kiss E."/>
            <person name="Drula E."/>
            <person name="Kohler A."/>
            <person name="Sanchez-Garcia M."/>
            <person name="Andreopoulos B."/>
            <person name="Barry K.W."/>
            <person name="Bonito G."/>
            <person name="Buee M."/>
            <person name="Carver A."/>
            <person name="Chen C."/>
            <person name="Cichocki N."/>
            <person name="Clum A."/>
            <person name="Culley D."/>
            <person name="Crous P.W."/>
            <person name="Fauchery L."/>
            <person name="Girlanda M."/>
            <person name="Hayes R."/>
            <person name="Keri Z."/>
            <person name="LaButti K."/>
            <person name="Lipzen A."/>
            <person name="Lombard V."/>
            <person name="Magnuson J."/>
            <person name="Maillard F."/>
            <person name="Morin E."/>
            <person name="Murat C."/>
            <person name="Nolan M."/>
            <person name="Ohm R."/>
            <person name="Pangilinan J."/>
            <person name="Pereira M."/>
            <person name="Perotto S."/>
            <person name="Peter M."/>
            <person name="Riley R."/>
            <person name="Sitrit Y."/>
            <person name="Stielow B."/>
            <person name="Szollosi G."/>
            <person name="Zifcakova L."/>
            <person name="Stursova M."/>
            <person name="Spatafora J.W."/>
            <person name="Tedersoo L."/>
            <person name="Vaario L.-M."/>
            <person name="Yamada A."/>
            <person name="Yan M."/>
            <person name="Wang P."/>
            <person name="Xu J."/>
            <person name="Bruns T."/>
            <person name="Baldrian P."/>
            <person name="Vilgalys R."/>
            <person name="Henrissat B."/>
            <person name="Grigoriev I.V."/>
            <person name="Hibbett D."/>
            <person name="Nagy L.G."/>
            <person name="Martin F.M."/>
        </authorList>
    </citation>
    <scope>NUCLEOTIDE SEQUENCE</scope>
    <source>
        <strain evidence="6">BED1</strain>
    </source>
</reference>
<dbReference type="CDD" id="cd00067">
    <property type="entry name" value="GAL4"/>
    <property type="match status" value="1"/>
</dbReference>
<evidence type="ECO:0000313" key="7">
    <source>
        <dbReference type="Proteomes" id="UP001194468"/>
    </source>
</evidence>
<feature type="region of interest" description="Disordered" evidence="4">
    <location>
        <begin position="1"/>
        <end position="23"/>
    </location>
</feature>
<name>A0AAD4BNZ3_BOLED</name>
<evidence type="ECO:0000256" key="4">
    <source>
        <dbReference type="SAM" id="MobiDB-lite"/>
    </source>
</evidence>
<protein>
    <recommendedName>
        <fullName evidence="5">Zn(2)-C6 fungal-type domain-containing protein</fullName>
    </recommendedName>
</protein>
<evidence type="ECO:0000259" key="5">
    <source>
        <dbReference type="PROSITE" id="PS50048"/>
    </source>
</evidence>
<dbReference type="CDD" id="cd12148">
    <property type="entry name" value="fungal_TF_MHR"/>
    <property type="match status" value="1"/>
</dbReference>
<dbReference type="InterPro" id="IPR007219">
    <property type="entry name" value="XnlR_reg_dom"/>
</dbReference>
<keyword evidence="3" id="KW-0539">Nucleus</keyword>